<protein>
    <submittedName>
        <fullName evidence="1">Uncharacterized protein</fullName>
    </submittedName>
</protein>
<sequence length="66" mass="7740">MCFYRATHTIKEIVHVSCIVSQLVLDRPMKGGPIEIPKKTYSRIPENCVFESDKNQEKQQNDLFER</sequence>
<reference evidence="1" key="1">
    <citation type="submission" date="2013-07" db="EMBL/GenBank/DDBJ databases">
        <title>The genome of an arbuscular mycorrhizal fungus provides insights into the evolution of the oldest plant symbiosis.</title>
        <authorList>
            <consortium name="DOE Joint Genome Institute"/>
            <person name="Tisserant E."/>
            <person name="Malbreil M."/>
            <person name="Kuo A."/>
            <person name="Kohler A."/>
            <person name="Symeonidi A."/>
            <person name="Balestrini R."/>
            <person name="Charron P."/>
            <person name="Duensing N."/>
            <person name="Frei-dit-Frey N."/>
            <person name="Gianinazzi-Pearson V."/>
            <person name="Gilbert B."/>
            <person name="Handa Y."/>
            <person name="Hijri M."/>
            <person name="Kaul R."/>
            <person name="Kawaguchi M."/>
            <person name="Krajinski F."/>
            <person name="Lammers P."/>
            <person name="Lapierre D."/>
            <person name="Masclaux F.G."/>
            <person name="Murat C."/>
            <person name="Morin E."/>
            <person name="Ndikumana S."/>
            <person name="Pagni M."/>
            <person name="Petitpierre D."/>
            <person name="Requena N."/>
            <person name="Rosikiewicz P."/>
            <person name="Riley R."/>
            <person name="Saito K."/>
            <person name="San Clemente H."/>
            <person name="Shapiro H."/>
            <person name="van Tuinen D."/>
            <person name="Becard G."/>
            <person name="Bonfante P."/>
            <person name="Paszkowski U."/>
            <person name="Shachar-Hill Y."/>
            <person name="Young J.P."/>
            <person name="Sanders I.R."/>
            <person name="Henrissat B."/>
            <person name="Rensing S.A."/>
            <person name="Grigoriev I.V."/>
            <person name="Corradi N."/>
            <person name="Roux C."/>
            <person name="Martin F."/>
        </authorList>
    </citation>
    <scope>NUCLEOTIDE SEQUENCE</scope>
    <source>
        <strain evidence="1">DAOM 197198</strain>
    </source>
</reference>
<name>U9TGR1_RHIID</name>
<gene>
    <name evidence="1" type="ORF">GLOINDRAFT_35484</name>
</gene>
<dbReference type="EMBL" id="KI292974">
    <property type="protein sequence ID" value="ESA05483.1"/>
    <property type="molecule type" value="Genomic_DNA"/>
</dbReference>
<proteinExistence type="predicted"/>
<dbReference type="HOGENOM" id="CLU_2832481_0_0_1"/>
<dbReference type="AlphaFoldDB" id="U9TGR1"/>
<organism evidence="1">
    <name type="scientific">Rhizophagus irregularis (strain DAOM 181602 / DAOM 197198 / MUCL 43194)</name>
    <name type="common">Arbuscular mycorrhizal fungus</name>
    <name type="synonym">Glomus intraradices</name>
    <dbReference type="NCBI Taxonomy" id="747089"/>
    <lineage>
        <taxon>Eukaryota</taxon>
        <taxon>Fungi</taxon>
        <taxon>Fungi incertae sedis</taxon>
        <taxon>Mucoromycota</taxon>
        <taxon>Glomeromycotina</taxon>
        <taxon>Glomeromycetes</taxon>
        <taxon>Glomerales</taxon>
        <taxon>Glomeraceae</taxon>
        <taxon>Rhizophagus</taxon>
    </lineage>
</organism>
<accession>U9TGR1</accession>
<evidence type="ECO:0000313" key="1">
    <source>
        <dbReference type="EMBL" id="ESA05483.1"/>
    </source>
</evidence>